<dbReference type="InterPro" id="IPR012338">
    <property type="entry name" value="Beta-lactam/transpept-like"/>
</dbReference>
<dbReference type="RefSeq" id="WP_184134225.1">
    <property type="nucleotide sequence ID" value="NZ_JACHFL010000009.1"/>
</dbReference>
<dbReference type="EMBL" id="JACHFL010000009">
    <property type="protein sequence ID" value="MBB5364181.1"/>
    <property type="molecule type" value="Genomic_DNA"/>
</dbReference>
<dbReference type="InterPro" id="IPR001466">
    <property type="entry name" value="Beta-lactam-related"/>
</dbReference>
<gene>
    <name evidence="2" type="ORF">HNQ08_003289</name>
</gene>
<dbReference type="Gene3D" id="3.40.710.10">
    <property type="entry name" value="DD-peptidase/beta-lactamase superfamily"/>
    <property type="match status" value="1"/>
</dbReference>
<evidence type="ECO:0000313" key="3">
    <source>
        <dbReference type="Proteomes" id="UP000552709"/>
    </source>
</evidence>
<reference evidence="2 3" key="1">
    <citation type="submission" date="2020-08" db="EMBL/GenBank/DDBJ databases">
        <title>Genomic Encyclopedia of Type Strains, Phase IV (KMG-IV): sequencing the most valuable type-strain genomes for metagenomic binning, comparative biology and taxonomic classification.</title>
        <authorList>
            <person name="Goeker M."/>
        </authorList>
    </citation>
    <scope>NUCLEOTIDE SEQUENCE [LARGE SCALE GENOMIC DNA]</scope>
    <source>
        <strain evidence="2 3">DSM 27939</strain>
    </source>
</reference>
<proteinExistence type="predicted"/>
<dbReference type="Pfam" id="PF00144">
    <property type="entry name" value="Beta-lactamase"/>
    <property type="match status" value="1"/>
</dbReference>
<dbReference type="PANTHER" id="PTHR43283:SF3">
    <property type="entry name" value="BETA-LACTAMASE FAMILY PROTEIN (AFU_ORTHOLOGUE AFUA_5G07500)"/>
    <property type="match status" value="1"/>
</dbReference>
<dbReference type="Proteomes" id="UP000552709">
    <property type="component" value="Unassembled WGS sequence"/>
</dbReference>
<organism evidence="2 3">
    <name type="scientific">Deinococcus humi</name>
    <dbReference type="NCBI Taxonomy" id="662880"/>
    <lineage>
        <taxon>Bacteria</taxon>
        <taxon>Thermotogati</taxon>
        <taxon>Deinococcota</taxon>
        <taxon>Deinococci</taxon>
        <taxon>Deinococcales</taxon>
        <taxon>Deinococcaceae</taxon>
        <taxon>Deinococcus</taxon>
    </lineage>
</organism>
<sequence length="344" mass="34908">MFRRDPVKLALARVSAVIGIDTGALLGLTRGVFRRGGVLAALRGEQQVILSLGGVDTRGAFELASVTKPFTGALAGTLVEAGRLDWEIPLARLGGPFARLPPHLTPLALSTHTAGLPMHPARAAVTVFTRFHDPYGNMGATDAIASARRWSLLAGAPPRSAGGFAYSNLGAGVLALALAHAAGEEVSAAGYGRALHGWVTGPLGLGVSLTPAGAVVRPAGPLGGGSMTGFGPLVGAGGLFGTAADLLGFGASRLGAPPAPLLRPAGLPRHIRGVTPGWMVSSPDGEVRWHDGLARGTRTGLGLNLRTGTVVALLARGTDSPLGPRGVLPTLLLALLGAGREQWR</sequence>
<name>A0A7W8JYN7_9DEIO</name>
<protein>
    <submittedName>
        <fullName evidence="2">CubicO group peptidase (Beta-lactamase class C family)</fullName>
    </submittedName>
</protein>
<dbReference type="SUPFAM" id="SSF56601">
    <property type="entry name" value="beta-lactamase/transpeptidase-like"/>
    <property type="match status" value="1"/>
</dbReference>
<keyword evidence="3" id="KW-1185">Reference proteome</keyword>
<dbReference type="AlphaFoldDB" id="A0A7W8JYN7"/>
<evidence type="ECO:0000313" key="2">
    <source>
        <dbReference type="EMBL" id="MBB5364181.1"/>
    </source>
</evidence>
<accession>A0A7W8JYN7</accession>
<dbReference type="InterPro" id="IPR050789">
    <property type="entry name" value="Diverse_Enzym_Activities"/>
</dbReference>
<evidence type="ECO:0000259" key="1">
    <source>
        <dbReference type="Pfam" id="PF00144"/>
    </source>
</evidence>
<feature type="domain" description="Beta-lactamase-related" evidence="1">
    <location>
        <begin position="34"/>
        <end position="320"/>
    </location>
</feature>
<comment type="caution">
    <text evidence="2">The sequence shown here is derived from an EMBL/GenBank/DDBJ whole genome shotgun (WGS) entry which is preliminary data.</text>
</comment>
<dbReference type="PANTHER" id="PTHR43283">
    <property type="entry name" value="BETA-LACTAMASE-RELATED"/>
    <property type="match status" value="1"/>
</dbReference>